<dbReference type="EMBL" id="SRPE01000002">
    <property type="protein sequence ID" value="TGN29704.1"/>
    <property type="molecule type" value="Genomic_DNA"/>
</dbReference>
<feature type="domain" description="DUF3857" evidence="2">
    <location>
        <begin position="64"/>
        <end position="217"/>
    </location>
</feature>
<proteinExistence type="predicted"/>
<sequence length="619" mass="73261">MKFKIYFIFSFILLQLNLAQSTKFEFGKISEEEYSYSIVPFEPDASAVILSEYGELQMKNYGYVIKQHIRKKILKQEAVKGNILEFTYNPNNKYNRPNINKVQVYNKINNEVIISKLNRKDIIEESIDENTSRIIYAIPNLKVGSIIEYETENVRTANLYATPWSFQNDYPTLKSKLDIRMHTDFDYRIYLIGQKLNEKYGNRKSNKSWEIENVPSIKKFNKIYNIRDFKESIGFQYTAEQDLHGTIFSSPTWTLFRSVFTKKIETNLRGTNFNEIALKIQNGSSQLETYKNVIEYVRKNYKTDNTKTIDKISNFNSGILRTKIGSNLELVILVNKLLKSKGIESHLVINSFRRRGRLIMNFPIVSRISNIQNMSVLDNQIYLFDENILKIVDDNYKEKIVFPYLDYYNQLVLKLESKQDEFFNINPPISESYLINEIEFKQGDIKMKSLNKFKGYFNKDNQKKYDFPMFNELVYSSEDLNNQGEYSSINKIFASKGKNIDYFGFEFPFNEDLNFLNIEKDRKYQVELDFPFQKVIQFKSKIPNDFTLQQEEFNKEIKALGNKLQYKQHIEINDNEFVISYILLVNQSIITNKDLKEYSDFLNKIIERNKDTVILMKKK</sequence>
<reference evidence="3 4" key="1">
    <citation type="submission" date="2019-03" db="EMBL/GenBank/DDBJ databases">
        <title>Empedobacter tilapiae sp. nov., isolated from an intestine of Nile tilapia Oreochromis niloticus.</title>
        <authorList>
            <person name="Kim Y.-O."/>
            <person name="Yoon J.-H."/>
        </authorList>
    </citation>
    <scope>NUCLEOTIDE SEQUENCE [LARGE SCALE GENOMIC DNA]</scope>
    <source>
        <strain evidence="3 4">MRS2</strain>
    </source>
</reference>
<keyword evidence="4" id="KW-1185">Reference proteome</keyword>
<dbReference type="Gene3D" id="2.60.120.1130">
    <property type="match status" value="1"/>
</dbReference>
<evidence type="ECO:0000256" key="1">
    <source>
        <dbReference type="SAM" id="SignalP"/>
    </source>
</evidence>
<dbReference type="OrthoDB" id="98874at2"/>
<name>A0A4Z1BQC3_9FLAO</name>
<accession>A0A4Z1BQC3</accession>
<dbReference type="InterPro" id="IPR024618">
    <property type="entry name" value="DUF3857"/>
</dbReference>
<evidence type="ECO:0000313" key="4">
    <source>
        <dbReference type="Proteomes" id="UP000297998"/>
    </source>
</evidence>
<dbReference type="RefSeq" id="WP_135834413.1">
    <property type="nucleotide sequence ID" value="NZ_SRPE01000002.1"/>
</dbReference>
<evidence type="ECO:0000259" key="2">
    <source>
        <dbReference type="Pfam" id="PF12969"/>
    </source>
</evidence>
<dbReference type="Gene3D" id="2.60.40.3140">
    <property type="match status" value="1"/>
</dbReference>
<comment type="caution">
    <text evidence="3">The sequence shown here is derived from an EMBL/GenBank/DDBJ whole genome shotgun (WGS) entry which is preliminary data.</text>
</comment>
<dbReference type="Gene3D" id="3.10.620.30">
    <property type="match status" value="1"/>
</dbReference>
<feature type="chain" id="PRO_5021432092" evidence="1">
    <location>
        <begin position="20"/>
        <end position="619"/>
    </location>
</feature>
<protein>
    <submittedName>
        <fullName evidence="3">DUF3857 domain-containing protein</fullName>
    </submittedName>
</protein>
<dbReference type="Proteomes" id="UP000297998">
    <property type="component" value="Unassembled WGS sequence"/>
</dbReference>
<dbReference type="AlphaFoldDB" id="A0A4Z1BQC3"/>
<evidence type="ECO:0000313" key="3">
    <source>
        <dbReference type="EMBL" id="TGN29704.1"/>
    </source>
</evidence>
<gene>
    <name evidence="3" type="ORF">E4J94_03090</name>
</gene>
<organism evidence="3 4">
    <name type="scientific">Empedobacter tilapiae</name>
    <dbReference type="NCBI Taxonomy" id="2491114"/>
    <lineage>
        <taxon>Bacteria</taxon>
        <taxon>Pseudomonadati</taxon>
        <taxon>Bacteroidota</taxon>
        <taxon>Flavobacteriia</taxon>
        <taxon>Flavobacteriales</taxon>
        <taxon>Weeksellaceae</taxon>
        <taxon>Empedobacter</taxon>
    </lineage>
</organism>
<keyword evidence="1" id="KW-0732">Signal</keyword>
<dbReference type="Pfam" id="PF12969">
    <property type="entry name" value="DUF3857"/>
    <property type="match status" value="1"/>
</dbReference>
<feature type="signal peptide" evidence="1">
    <location>
        <begin position="1"/>
        <end position="19"/>
    </location>
</feature>